<accession>A0AAD7IAV4</accession>
<comment type="caution">
    <text evidence="1">The sequence shown here is derived from an EMBL/GenBank/DDBJ whole genome shotgun (WGS) entry which is preliminary data.</text>
</comment>
<proteinExistence type="predicted"/>
<sequence length="74" mass="7906">MLMTEVFAGPGPPYSFMGAAILTEGLKVMLIGFSNVGRSRCHPSSNQLFSLFIQLASGNITRKTTGSPEDDPQS</sequence>
<evidence type="ECO:0000313" key="1">
    <source>
        <dbReference type="EMBL" id="KAJ7738969.1"/>
    </source>
</evidence>
<organism evidence="1 2">
    <name type="scientific">Mycena metata</name>
    <dbReference type="NCBI Taxonomy" id="1033252"/>
    <lineage>
        <taxon>Eukaryota</taxon>
        <taxon>Fungi</taxon>
        <taxon>Dikarya</taxon>
        <taxon>Basidiomycota</taxon>
        <taxon>Agaricomycotina</taxon>
        <taxon>Agaricomycetes</taxon>
        <taxon>Agaricomycetidae</taxon>
        <taxon>Agaricales</taxon>
        <taxon>Marasmiineae</taxon>
        <taxon>Mycenaceae</taxon>
        <taxon>Mycena</taxon>
    </lineage>
</organism>
<dbReference type="Proteomes" id="UP001215598">
    <property type="component" value="Unassembled WGS sequence"/>
</dbReference>
<dbReference type="EMBL" id="JARKIB010000109">
    <property type="protein sequence ID" value="KAJ7738969.1"/>
    <property type="molecule type" value="Genomic_DNA"/>
</dbReference>
<reference evidence="1" key="1">
    <citation type="submission" date="2023-03" db="EMBL/GenBank/DDBJ databases">
        <title>Massive genome expansion in bonnet fungi (Mycena s.s.) driven by repeated elements and novel gene families across ecological guilds.</title>
        <authorList>
            <consortium name="Lawrence Berkeley National Laboratory"/>
            <person name="Harder C.B."/>
            <person name="Miyauchi S."/>
            <person name="Viragh M."/>
            <person name="Kuo A."/>
            <person name="Thoen E."/>
            <person name="Andreopoulos B."/>
            <person name="Lu D."/>
            <person name="Skrede I."/>
            <person name="Drula E."/>
            <person name="Henrissat B."/>
            <person name="Morin E."/>
            <person name="Kohler A."/>
            <person name="Barry K."/>
            <person name="LaButti K."/>
            <person name="Morin E."/>
            <person name="Salamov A."/>
            <person name="Lipzen A."/>
            <person name="Mereny Z."/>
            <person name="Hegedus B."/>
            <person name="Baldrian P."/>
            <person name="Stursova M."/>
            <person name="Weitz H."/>
            <person name="Taylor A."/>
            <person name="Grigoriev I.V."/>
            <person name="Nagy L.G."/>
            <person name="Martin F."/>
            <person name="Kauserud H."/>
        </authorList>
    </citation>
    <scope>NUCLEOTIDE SEQUENCE</scope>
    <source>
        <strain evidence="1">CBHHK182m</strain>
    </source>
</reference>
<keyword evidence="2" id="KW-1185">Reference proteome</keyword>
<protein>
    <submittedName>
        <fullName evidence="1">Uncharacterized protein</fullName>
    </submittedName>
</protein>
<evidence type="ECO:0000313" key="2">
    <source>
        <dbReference type="Proteomes" id="UP001215598"/>
    </source>
</evidence>
<name>A0AAD7IAV4_9AGAR</name>
<gene>
    <name evidence="1" type="ORF">B0H16DRAFT_1891172</name>
</gene>
<dbReference type="AlphaFoldDB" id="A0AAD7IAV4"/>